<dbReference type="OrthoDB" id="2189189at2759"/>
<protein>
    <submittedName>
        <fullName evidence="2">Putative vesicular transport protein</fullName>
    </submittedName>
</protein>
<keyword evidence="3" id="KW-1185">Reference proteome</keyword>
<dbReference type="VEuPathDB" id="MicrosporidiaDB:M153_14890001756"/>
<name>A0A0R0LUP9_9MICR</name>
<feature type="non-terminal residue" evidence="2">
    <location>
        <position position="334"/>
    </location>
</feature>
<organism evidence="2 3">
    <name type="scientific">Pseudoloma neurophilia</name>
    <dbReference type="NCBI Taxonomy" id="146866"/>
    <lineage>
        <taxon>Eukaryota</taxon>
        <taxon>Fungi</taxon>
        <taxon>Fungi incertae sedis</taxon>
        <taxon>Microsporidia</taxon>
        <taxon>Pseudoloma</taxon>
    </lineage>
</organism>
<evidence type="ECO:0000313" key="2">
    <source>
        <dbReference type="EMBL" id="KRH93117.1"/>
    </source>
</evidence>
<evidence type="ECO:0000313" key="3">
    <source>
        <dbReference type="Proteomes" id="UP000051530"/>
    </source>
</evidence>
<reference evidence="2 3" key="1">
    <citation type="submission" date="2015-07" db="EMBL/GenBank/DDBJ databases">
        <title>The genome of Pseudoloma neurophilia, a relevant intracellular parasite of the zebrafish.</title>
        <authorList>
            <person name="Ndikumana S."/>
            <person name="Pelin A."/>
            <person name="Sanders J."/>
            <person name="Corradi N."/>
        </authorList>
    </citation>
    <scope>NUCLEOTIDE SEQUENCE [LARGE SCALE GENOMIC DNA]</scope>
    <source>
        <strain evidence="2 3">MK1</strain>
    </source>
</reference>
<proteinExistence type="predicted"/>
<gene>
    <name evidence="2" type="ORF">M153_14890001756</name>
</gene>
<sequence length="334" mass="40045">MSETEDAISEKLKILNQRLLDSTYLEDKIESLEEIYHFTENFTNLVGIHCLSSLIKSLEQFVHKNHFQIFFKIFNSLNGKEFVEIFLKNTKYIENIINLKNKKGTELFLLLCQVDCEKVCEIFRDKPVFFEKLSDEKLNLLCILLKDKILRKKLIDYHLMEKLLHFIDEKRSVKKVAQIYEILLKNSHFSQNYFFENIINTEKYKIFYKLYTLNTFYFYDILTAALDTTNMKFVDHQARFTKKEFIDRAFVLKRYDFISKYFYNRYGKDQNAFFSNFSNVNRVSENVNRVSENVNQISENVNQISENVNRVSENEDVDSHQNHSHINYLKEDNI</sequence>
<comment type="caution">
    <text evidence="2">The sequence shown here is derived from an EMBL/GenBank/DDBJ whole genome shotgun (WGS) entry which is preliminary data.</text>
</comment>
<accession>A0A0R0LUP9</accession>
<keyword evidence="1" id="KW-0175">Coiled coil</keyword>
<dbReference type="EMBL" id="LGUB01000485">
    <property type="protein sequence ID" value="KRH93117.1"/>
    <property type="molecule type" value="Genomic_DNA"/>
</dbReference>
<dbReference type="Proteomes" id="UP000051530">
    <property type="component" value="Unassembled WGS sequence"/>
</dbReference>
<evidence type="ECO:0000256" key="1">
    <source>
        <dbReference type="SAM" id="Coils"/>
    </source>
</evidence>
<feature type="coiled-coil region" evidence="1">
    <location>
        <begin position="280"/>
        <end position="314"/>
    </location>
</feature>
<dbReference type="AlphaFoldDB" id="A0A0R0LUP9"/>